<evidence type="ECO:0000256" key="14">
    <source>
        <dbReference type="PIRSR" id="PIRSR601384-3"/>
    </source>
</evidence>
<dbReference type="InterPro" id="IPR001384">
    <property type="entry name" value="Peptidase_M35"/>
</dbReference>
<evidence type="ECO:0000256" key="10">
    <source>
        <dbReference type="ARBA" id="ARBA00023049"/>
    </source>
</evidence>
<dbReference type="PANTHER" id="PTHR37016">
    <property type="match status" value="1"/>
</dbReference>
<dbReference type="GO" id="GO:0046872">
    <property type="term" value="F:metal ion binding"/>
    <property type="evidence" value="ECO:0007669"/>
    <property type="project" value="UniProtKB-KW"/>
</dbReference>
<feature type="active site" evidence="12">
    <location>
        <position position="321"/>
    </location>
</feature>
<dbReference type="EC" id="3.4.24.39" evidence="3"/>
<keyword evidence="6 13" id="KW-0479">Metal-binding</keyword>
<evidence type="ECO:0000313" key="16">
    <source>
        <dbReference type="EMBL" id="KAF4619443.1"/>
    </source>
</evidence>
<evidence type="ECO:0000256" key="15">
    <source>
        <dbReference type="SAM" id="SignalP"/>
    </source>
</evidence>
<evidence type="ECO:0000256" key="3">
    <source>
        <dbReference type="ARBA" id="ARBA00012431"/>
    </source>
</evidence>
<keyword evidence="8" id="KW-0378">Hydrolase</keyword>
<keyword evidence="11" id="KW-0865">Zymogen</keyword>
<dbReference type="EMBL" id="JAACJL010000016">
    <property type="protein sequence ID" value="KAF4619443.1"/>
    <property type="molecule type" value="Genomic_DNA"/>
</dbReference>
<feature type="disulfide bond" evidence="14">
    <location>
        <begin position="196"/>
        <end position="263"/>
    </location>
</feature>
<evidence type="ECO:0000313" key="17">
    <source>
        <dbReference type="Proteomes" id="UP000521872"/>
    </source>
</evidence>
<keyword evidence="4" id="KW-0645">Protease</keyword>
<evidence type="ECO:0000256" key="4">
    <source>
        <dbReference type="ARBA" id="ARBA00022670"/>
    </source>
</evidence>
<feature type="binding site" evidence="13">
    <location>
        <position position="324"/>
    </location>
    <ligand>
        <name>Zn(2+)</name>
        <dbReference type="ChEBI" id="CHEBI:29105"/>
        <note>catalytic</note>
    </ligand>
</feature>
<name>A0A8H4QZ33_9AGAR</name>
<evidence type="ECO:0000256" key="8">
    <source>
        <dbReference type="ARBA" id="ARBA00022801"/>
    </source>
</evidence>
<dbReference type="Proteomes" id="UP000521872">
    <property type="component" value="Unassembled WGS sequence"/>
</dbReference>
<dbReference type="CDD" id="cd11008">
    <property type="entry name" value="M35_deuterolysin_like"/>
    <property type="match status" value="1"/>
</dbReference>
<dbReference type="SUPFAM" id="SSF55486">
    <property type="entry name" value="Metalloproteases ('zincins'), catalytic domain"/>
    <property type="match status" value="1"/>
</dbReference>
<proteinExistence type="inferred from homology"/>
<comment type="caution">
    <text evidence="16">The sequence shown here is derived from an EMBL/GenBank/DDBJ whole genome shotgun (WGS) entry which is preliminary data.</text>
</comment>
<dbReference type="InterPro" id="IPR024079">
    <property type="entry name" value="MetalloPept_cat_dom_sf"/>
</dbReference>
<dbReference type="AlphaFoldDB" id="A0A8H4QZ33"/>
<feature type="signal peptide" evidence="15">
    <location>
        <begin position="1"/>
        <end position="19"/>
    </location>
</feature>
<feature type="chain" id="PRO_5034551913" description="deuterolysin" evidence="15">
    <location>
        <begin position="20"/>
        <end position="371"/>
    </location>
</feature>
<keyword evidence="7 15" id="KW-0732">Signal</keyword>
<dbReference type="PANTHER" id="PTHR37016:SF3">
    <property type="entry name" value="NEUTRAL PROTEASE 2-RELATED"/>
    <property type="match status" value="1"/>
</dbReference>
<dbReference type="GO" id="GO:0006508">
    <property type="term" value="P:proteolysis"/>
    <property type="evidence" value="ECO:0007669"/>
    <property type="project" value="UniProtKB-KW"/>
</dbReference>
<evidence type="ECO:0000256" key="5">
    <source>
        <dbReference type="ARBA" id="ARBA00022685"/>
    </source>
</evidence>
<evidence type="ECO:0000256" key="12">
    <source>
        <dbReference type="PIRSR" id="PIRSR601384-1"/>
    </source>
</evidence>
<dbReference type="Gene3D" id="3.40.390.10">
    <property type="entry name" value="Collagenase (Catalytic Domain)"/>
    <property type="match status" value="1"/>
</dbReference>
<sequence>MFFPLSFSILSLAAGMTLATPSKRADGISIKLATPSSTISSLNDLELTATVVNEGPQTVSILKYGTVLDDKLPTQSFMVTKDNSPVAFNGIKVSVSMAHTDDTAFAVIEPGKNLTVKHNIASIYDFASAGTGKFTFKPNAYFLMSAQSNDAKVLAASSAPFSHFEVTSSESVDVEITGGLISASSQVLHTRAFNNCTDPTKKNIIDLGYAEAKMLTSNASSYVTAEGNNTLFDEYFGSTPTADVIAVLNGVANENNSSRSLNCVDVYGACTESGLIAYTIIATTDIFFCDIFFQEAVPATSLCNGTSVDDRIVRGGTVLHELTHAIGATVDITYGCEADQALTPAEKVSNADNFNVGSIILSNTIWAVADG</sequence>
<comment type="cofactor">
    <cofactor evidence="13">
        <name>Zn(2+)</name>
        <dbReference type="ChEBI" id="CHEBI:29105"/>
    </cofactor>
    <text evidence="13">Binds 1 zinc ion per subunit.</text>
</comment>
<organism evidence="16 17">
    <name type="scientific">Agrocybe pediades</name>
    <dbReference type="NCBI Taxonomy" id="84607"/>
    <lineage>
        <taxon>Eukaryota</taxon>
        <taxon>Fungi</taxon>
        <taxon>Dikarya</taxon>
        <taxon>Basidiomycota</taxon>
        <taxon>Agaricomycotina</taxon>
        <taxon>Agaricomycetes</taxon>
        <taxon>Agaricomycetidae</taxon>
        <taxon>Agaricales</taxon>
        <taxon>Agaricineae</taxon>
        <taxon>Strophariaceae</taxon>
        <taxon>Agrocybe</taxon>
    </lineage>
</organism>
<accession>A0A8H4QZ33</accession>
<keyword evidence="17" id="KW-1185">Reference proteome</keyword>
<feature type="binding site" evidence="13">
    <location>
        <position position="320"/>
    </location>
    <ligand>
        <name>Zn(2+)</name>
        <dbReference type="ChEBI" id="CHEBI:29105"/>
        <note>catalytic</note>
    </ligand>
</feature>
<feature type="disulfide bond" evidence="14">
    <location>
        <begin position="270"/>
        <end position="289"/>
    </location>
</feature>
<protein>
    <recommendedName>
        <fullName evidence="3">deuterolysin</fullName>
        <ecNumber evidence="3">3.4.24.39</ecNumber>
    </recommendedName>
</protein>
<gene>
    <name evidence="16" type="ORF">D9613_004730</name>
</gene>
<dbReference type="InterPro" id="IPR050414">
    <property type="entry name" value="Fungal_M35_metalloproteases"/>
</dbReference>
<comment type="similarity">
    <text evidence="2">Belongs to the peptidase M35 family.</text>
</comment>
<evidence type="ECO:0000256" key="6">
    <source>
        <dbReference type="ARBA" id="ARBA00022723"/>
    </source>
</evidence>
<evidence type="ECO:0000256" key="13">
    <source>
        <dbReference type="PIRSR" id="PIRSR601384-2"/>
    </source>
</evidence>
<evidence type="ECO:0000256" key="11">
    <source>
        <dbReference type="ARBA" id="ARBA00023145"/>
    </source>
</evidence>
<comment type="catalytic activity">
    <reaction evidence="1">
        <text>Preferential cleavage of bonds with hydrophobic residues in P1'. Also 3-Asn-|-Gln-4 and 8-Gly-|-Ser-9 bonds in insulin B chain.</text>
        <dbReference type="EC" id="3.4.24.39"/>
    </reaction>
</comment>
<reference evidence="16 17" key="1">
    <citation type="submission" date="2019-12" db="EMBL/GenBank/DDBJ databases">
        <authorList>
            <person name="Floudas D."/>
            <person name="Bentzer J."/>
            <person name="Ahren D."/>
            <person name="Johansson T."/>
            <person name="Persson P."/>
            <person name="Tunlid A."/>
        </authorList>
    </citation>
    <scope>NUCLEOTIDE SEQUENCE [LARGE SCALE GENOMIC DNA]</scope>
    <source>
        <strain evidence="16 17">CBS 102.39</strain>
    </source>
</reference>
<keyword evidence="5" id="KW-0165">Cleavage on pair of basic residues</keyword>
<keyword evidence="9 13" id="KW-0862">Zinc</keyword>
<evidence type="ECO:0000256" key="2">
    <source>
        <dbReference type="ARBA" id="ARBA00010279"/>
    </source>
</evidence>
<dbReference type="Gene3D" id="2.60.40.2970">
    <property type="match status" value="1"/>
</dbReference>
<dbReference type="GO" id="GO:0004222">
    <property type="term" value="F:metalloendopeptidase activity"/>
    <property type="evidence" value="ECO:0007669"/>
    <property type="project" value="InterPro"/>
</dbReference>
<evidence type="ECO:0000256" key="1">
    <source>
        <dbReference type="ARBA" id="ARBA00001187"/>
    </source>
</evidence>
<feature type="binding site" evidence="13">
    <location>
        <position position="331"/>
    </location>
    <ligand>
        <name>Zn(2+)</name>
        <dbReference type="ChEBI" id="CHEBI:29105"/>
        <note>catalytic</note>
    </ligand>
</feature>
<evidence type="ECO:0000256" key="9">
    <source>
        <dbReference type="ARBA" id="ARBA00022833"/>
    </source>
</evidence>
<evidence type="ECO:0000256" key="7">
    <source>
        <dbReference type="ARBA" id="ARBA00022729"/>
    </source>
</evidence>
<keyword evidence="10" id="KW-0482">Metalloprotease</keyword>
<dbReference type="Pfam" id="PF02102">
    <property type="entry name" value="Peptidase_M35"/>
    <property type="match status" value="1"/>
</dbReference>